<keyword evidence="3" id="KW-1185">Reference proteome</keyword>
<proteinExistence type="predicted"/>
<name>A0A1Y5SH92_9RHOB</name>
<evidence type="ECO:0000313" key="3">
    <source>
        <dbReference type="Proteomes" id="UP000193827"/>
    </source>
</evidence>
<dbReference type="Proteomes" id="UP000193827">
    <property type="component" value="Unassembled WGS sequence"/>
</dbReference>
<sequence>MKPVLLTTALFALAGGSAFAQNSFPSDYQNTCGLDSSGFDAWFYSGSAAQNGAVSPADGFTFPPIKNTDCDFYKWGAQMFLWLTSPAPGDDLVFDSPEFYDVVANAQGGFSFQQNSTEAANLMSLRSVKAEDIGGTGQAGGSDVLISQKGSLNYYGIHTNDIYAQYLTGQKTGKFTGTPIAENFPTTEADMALIAAYVGHDLANPQAMTMELKTSWVDASTVDAAEFVTMKAQVPAYTKTSDTTWTRNGSETLELALVGMHIVAPVNGHPELVWISFEHISNAPNAEFYYLNQQGTATSQAYDSTGNWTFLPSGAAQPAAVTTVASVDSSGNITADKGSTIVPVDVVQENPWGNSPAETTEVESNTDLVSLNATVLGMLAKLGDVRGNYYQLGGIWTAEGQIPTSGTDANIRGGLRLANSTMETFHQYPDTNNGFQSENCFTCHNVSSSSDGIKISHIFGGLSPLSK</sequence>
<protein>
    <recommendedName>
        <fullName evidence="4">Cytochrome c domain-containing protein</fullName>
    </recommendedName>
</protein>
<evidence type="ECO:0000256" key="1">
    <source>
        <dbReference type="SAM" id="SignalP"/>
    </source>
</evidence>
<dbReference type="RefSeq" id="WP_085892223.1">
    <property type="nucleotide sequence ID" value="NZ_FWFL01000004.1"/>
</dbReference>
<reference evidence="2 3" key="1">
    <citation type="submission" date="2017-03" db="EMBL/GenBank/DDBJ databases">
        <authorList>
            <person name="Afonso C.L."/>
            <person name="Miller P.J."/>
            <person name="Scott M.A."/>
            <person name="Spackman E."/>
            <person name="Goraichik I."/>
            <person name="Dimitrov K.M."/>
            <person name="Suarez D.L."/>
            <person name="Swayne D.E."/>
        </authorList>
    </citation>
    <scope>NUCLEOTIDE SEQUENCE [LARGE SCALE GENOMIC DNA]</scope>
    <source>
        <strain evidence="2 3">CECT 8287</strain>
    </source>
</reference>
<accession>A0A1Y5SH92</accession>
<feature type="signal peptide" evidence="1">
    <location>
        <begin position="1"/>
        <end position="20"/>
    </location>
</feature>
<dbReference type="AlphaFoldDB" id="A0A1Y5SH92"/>
<dbReference type="OrthoDB" id="280897at2"/>
<gene>
    <name evidence="2" type="ORF">PEL8287_02014</name>
</gene>
<evidence type="ECO:0000313" key="2">
    <source>
        <dbReference type="EMBL" id="SLN40662.1"/>
    </source>
</evidence>
<dbReference type="EMBL" id="FWFL01000004">
    <property type="protein sequence ID" value="SLN40662.1"/>
    <property type="molecule type" value="Genomic_DNA"/>
</dbReference>
<feature type="chain" id="PRO_5012961052" description="Cytochrome c domain-containing protein" evidence="1">
    <location>
        <begin position="21"/>
        <end position="467"/>
    </location>
</feature>
<organism evidence="2 3">
    <name type="scientific">Roseovarius litorisediminis</name>
    <dbReference type="NCBI Taxonomy" id="1312363"/>
    <lineage>
        <taxon>Bacteria</taxon>
        <taxon>Pseudomonadati</taxon>
        <taxon>Pseudomonadota</taxon>
        <taxon>Alphaproteobacteria</taxon>
        <taxon>Rhodobacterales</taxon>
        <taxon>Roseobacteraceae</taxon>
        <taxon>Roseovarius</taxon>
    </lineage>
</organism>
<evidence type="ECO:0008006" key="4">
    <source>
        <dbReference type="Google" id="ProtNLM"/>
    </source>
</evidence>
<keyword evidence="1" id="KW-0732">Signal</keyword>